<proteinExistence type="predicted"/>
<dbReference type="PATRIC" id="fig|1263867.3.peg.6430"/>
<name>M2A379_9BACT</name>
<dbReference type="AlphaFoldDB" id="M2A379"/>
<reference evidence="1" key="2">
    <citation type="journal article" date="2013" name="Mar. Genomics">
        <title>Expression of sulfatases in Rhodopirellula baltica and the diversity of sulfatases in the genus Rhodopirellula.</title>
        <authorList>
            <person name="Wegner C.E."/>
            <person name="Richter-Heitmann T."/>
            <person name="Klindworth A."/>
            <person name="Klockow C."/>
            <person name="Richter M."/>
            <person name="Achstetter T."/>
            <person name="Glockner F.O."/>
            <person name="Harder J."/>
        </authorList>
    </citation>
    <scope>NUCLEOTIDE SEQUENCE [LARGE SCALE GENOMIC DNA]</scope>
    <source>
        <strain evidence="1">6C</strain>
    </source>
</reference>
<evidence type="ECO:0000313" key="1">
    <source>
        <dbReference type="EMBL" id="EMB13281.1"/>
    </source>
</evidence>
<evidence type="ECO:0000313" key="2">
    <source>
        <dbReference type="Proteomes" id="UP000011529"/>
    </source>
</evidence>
<organism evidence="1 2">
    <name type="scientific">Rhodopirellula europaea 6C</name>
    <dbReference type="NCBI Taxonomy" id="1263867"/>
    <lineage>
        <taxon>Bacteria</taxon>
        <taxon>Pseudomonadati</taxon>
        <taxon>Planctomycetota</taxon>
        <taxon>Planctomycetia</taxon>
        <taxon>Pirellulales</taxon>
        <taxon>Pirellulaceae</taxon>
        <taxon>Rhodopirellula</taxon>
    </lineage>
</organism>
<accession>M2A379</accession>
<comment type="caution">
    <text evidence="1">The sequence shown here is derived from an EMBL/GenBank/DDBJ whole genome shotgun (WGS) entry which is preliminary data.</text>
</comment>
<dbReference type="Proteomes" id="UP000011529">
    <property type="component" value="Unassembled WGS sequence"/>
</dbReference>
<dbReference type="EMBL" id="ANMO01000269">
    <property type="protein sequence ID" value="EMB13281.1"/>
    <property type="molecule type" value="Genomic_DNA"/>
</dbReference>
<dbReference type="RefSeq" id="WP_008662380.1">
    <property type="nucleotide sequence ID" value="NZ_ANMO01000269.1"/>
</dbReference>
<reference evidence="1" key="1">
    <citation type="submission" date="2012-11" db="EMBL/GenBank/DDBJ databases">
        <title>Permanent draft genomes of Rhodopirellula europaea strain SH398 and 6C.</title>
        <authorList>
            <person name="Richter M."/>
            <person name="Richter-Heitmann T."/>
            <person name="Frank C."/>
            <person name="Harder J."/>
            <person name="Glockner F.O."/>
        </authorList>
    </citation>
    <scope>NUCLEOTIDE SEQUENCE</scope>
    <source>
        <strain evidence="1">6C</strain>
    </source>
</reference>
<keyword evidence="2" id="KW-1185">Reference proteome</keyword>
<sequence>MSVVPNAGPVIQTPPCNAVHLEPDTDAHPDKIFAGRVLNSIHVSNMGQLVAGGMVPTDRTDEKPTHFAV</sequence>
<gene>
    <name evidence="1" type="ORF">RE6C_06001</name>
</gene>
<protein>
    <submittedName>
        <fullName evidence="1">Uncharacterized protein</fullName>
    </submittedName>
</protein>